<proteinExistence type="predicted"/>
<evidence type="ECO:0000313" key="3">
    <source>
        <dbReference type="Proteomes" id="UP000095552"/>
    </source>
</evidence>
<keyword evidence="1" id="KW-0472">Membrane</keyword>
<keyword evidence="1" id="KW-1133">Transmembrane helix</keyword>
<feature type="transmembrane region" description="Helical" evidence="1">
    <location>
        <begin position="84"/>
        <end position="105"/>
    </location>
</feature>
<gene>
    <name evidence="2" type="ORF">BFP71_10430</name>
</gene>
<reference evidence="2 3" key="1">
    <citation type="submission" date="2016-08" db="EMBL/GenBank/DDBJ databases">
        <title>Draft genome of Fabibacter sp. strain SK-8.</title>
        <authorList>
            <person name="Wong S.-K."/>
            <person name="Hamasaki K."/>
            <person name="Yoshizawa S."/>
        </authorList>
    </citation>
    <scope>NUCLEOTIDE SEQUENCE [LARGE SCALE GENOMIC DNA]</scope>
    <source>
        <strain evidence="2 3">SK-8</strain>
    </source>
</reference>
<feature type="transmembrane region" description="Helical" evidence="1">
    <location>
        <begin position="26"/>
        <end position="50"/>
    </location>
</feature>
<sequence length="108" mass="12500">MAGMYILAGIPHFWKPKAYLKIMPPYIPFPLAMVYLSGALEILFGVLLLLPETQSIGAWGIITVLIGVFPANFHMVITDNRKRLFYTIMLWLRLPLQGWLVYWAWLFT</sequence>
<dbReference type="Proteomes" id="UP000095552">
    <property type="component" value="Unassembled WGS sequence"/>
</dbReference>
<accession>A0A1E5T2E2</accession>
<protein>
    <recommendedName>
        <fullName evidence="4">DoxX family protein</fullName>
    </recommendedName>
</protein>
<dbReference type="RefSeq" id="WP_069837042.1">
    <property type="nucleotide sequence ID" value="NZ_MDGQ01000005.1"/>
</dbReference>
<evidence type="ECO:0000256" key="1">
    <source>
        <dbReference type="SAM" id="Phobius"/>
    </source>
</evidence>
<dbReference type="PANTHER" id="PTHR36974:SF1">
    <property type="entry name" value="DOXX FAMILY MEMBRANE PROTEIN"/>
    <property type="match status" value="1"/>
</dbReference>
<feature type="transmembrane region" description="Helical" evidence="1">
    <location>
        <begin position="56"/>
        <end position="77"/>
    </location>
</feature>
<name>A0A1E5T2E2_9BACT</name>
<evidence type="ECO:0008006" key="4">
    <source>
        <dbReference type="Google" id="ProtNLM"/>
    </source>
</evidence>
<evidence type="ECO:0000313" key="2">
    <source>
        <dbReference type="EMBL" id="OEK05540.1"/>
    </source>
</evidence>
<keyword evidence="1" id="KW-0812">Transmembrane</keyword>
<keyword evidence="3" id="KW-1185">Reference proteome</keyword>
<dbReference type="OrthoDB" id="327939at2"/>
<dbReference type="AlphaFoldDB" id="A0A1E5T2E2"/>
<dbReference type="EMBL" id="MDGQ01000005">
    <property type="protein sequence ID" value="OEK05540.1"/>
    <property type="molecule type" value="Genomic_DNA"/>
</dbReference>
<dbReference type="PANTHER" id="PTHR36974">
    <property type="entry name" value="MEMBRANE PROTEIN-RELATED"/>
    <property type="match status" value="1"/>
</dbReference>
<dbReference type="STRING" id="1563681.BFP71_10430"/>
<organism evidence="2 3">
    <name type="scientific">Roseivirga misakiensis</name>
    <dbReference type="NCBI Taxonomy" id="1563681"/>
    <lineage>
        <taxon>Bacteria</taxon>
        <taxon>Pseudomonadati</taxon>
        <taxon>Bacteroidota</taxon>
        <taxon>Cytophagia</taxon>
        <taxon>Cytophagales</taxon>
        <taxon>Roseivirgaceae</taxon>
        <taxon>Roseivirga</taxon>
    </lineage>
</organism>
<comment type="caution">
    <text evidence="2">The sequence shown here is derived from an EMBL/GenBank/DDBJ whole genome shotgun (WGS) entry which is preliminary data.</text>
</comment>